<sequence>MSETQKNYDVVIVGGGPAGLSAALVLARARRKVAVVRGGPARNAPSRHMHGFLTRDGMAPSELIETGVAEAASVGAELVDDFVAEVENHGDTADFTVRLTGGPRLRTRKLLVTTGLRDELPELPGVREQWGTDVLGCPYCDGYEVRDQPIAVLGGSEPGALARAVHLALMLPQWSRDLTFFPHTMTLSDADRARLDARGVRVVDGEVARLAVTDGRVRGVELVDGSAVARTAVFVATTFIPNNRVLADLRCELDDGGWVRVDAFGRTSVDGVWAAGNVTNPAANVIASTAAGSGAAMMINADLVEAEVASAVEAAAVGAR</sequence>
<dbReference type="InterPro" id="IPR036188">
    <property type="entry name" value="FAD/NAD-bd_sf"/>
</dbReference>
<dbReference type="PRINTS" id="PR00469">
    <property type="entry name" value="PNDRDTASEII"/>
</dbReference>
<feature type="domain" description="FAD/NAD(P)-binding" evidence="4">
    <location>
        <begin position="8"/>
        <end position="286"/>
    </location>
</feature>
<evidence type="ECO:0000313" key="5">
    <source>
        <dbReference type="EMBL" id="GAA5068951.1"/>
    </source>
</evidence>
<evidence type="ECO:0000256" key="3">
    <source>
        <dbReference type="ARBA" id="ARBA00048132"/>
    </source>
</evidence>
<dbReference type="EMBL" id="BAABJM010000009">
    <property type="protein sequence ID" value="GAA5068951.1"/>
    <property type="molecule type" value="Genomic_DNA"/>
</dbReference>
<evidence type="ECO:0000256" key="2">
    <source>
        <dbReference type="ARBA" id="ARBA00023002"/>
    </source>
</evidence>
<dbReference type="Gene3D" id="3.50.50.60">
    <property type="entry name" value="FAD/NAD(P)-binding domain"/>
    <property type="match status" value="2"/>
</dbReference>
<comment type="catalytic activity">
    <reaction evidence="3">
        <text>[thioredoxin]-dithiol + NADP(+) = [thioredoxin]-disulfide + NADPH + H(+)</text>
        <dbReference type="Rhea" id="RHEA:20345"/>
        <dbReference type="Rhea" id="RHEA-COMP:10698"/>
        <dbReference type="Rhea" id="RHEA-COMP:10700"/>
        <dbReference type="ChEBI" id="CHEBI:15378"/>
        <dbReference type="ChEBI" id="CHEBI:29950"/>
        <dbReference type="ChEBI" id="CHEBI:50058"/>
        <dbReference type="ChEBI" id="CHEBI:57783"/>
        <dbReference type="ChEBI" id="CHEBI:58349"/>
        <dbReference type="EC" id="1.8.1.9"/>
    </reaction>
</comment>
<reference evidence="6" key="1">
    <citation type="journal article" date="2019" name="Int. J. Syst. Evol. Microbiol.">
        <title>The Global Catalogue of Microorganisms (GCM) 10K type strain sequencing project: providing services to taxonomists for standard genome sequencing and annotation.</title>
        <authorList>
            <consortium name="The Broad Institute Genomics Platform"/>
            <consortium name="The Broad Institute Genome Sequencing Center for Infectious Disease"/>
            <person name="Wu L."/>
            <person name="Ma J."/>
        </authorList>
    </citation>
    <scope>NUCLEOTIDE SEQUENCE [LARGE SCALE GENOMIC DNA]</scope>
    <source>
        <strain evidence="6">JCM 18298</strain>
    </source>
</reference>
<evidence type="ECO:0000313" key="6">
    <source>
        <dbReference type="Proteomes" id="UP001500603"/>
    </source>
</evidence>
<dbReference type="SUPFAM" id="SSF51905">
    <property type="entry name" value="FAD/NAD(P)-binding domain"/>
    <property type="match status" value="1"/>
</dbReference>
<dbReference type="RefSeq" id="WP_345499727.1">
    <property type="nucleotide sequence ID" value="NZ_BAABJM010000009.1"/>
</dbReference>
<dbReference type="InterPro" id="IPR050097">
    <property type="entry name" value="Ferredoxin-NADP_redctase_2"/>
</dbReference>
<protein>
    <submittedName>
        <fullName evidence="5">NAD(P)/FAD-dependent oxidoreductase</fullName>
    </submittedName>
</protein>
<accession>A0ABP9L4I5</accession>
<name>A0ABP9L4I5_9NOCA</name>
<keyword evidence="2" id="KW-0560">Oxidoreductase</keyword>
<gene>
    <name evidence="5" type="ORF">GCM10023318_59780</name>
</gene>
<dbReference type="PANTHER" id="PTHR48105">
    <property type="entry name" value="THIOREDOXIN REDUCTASE 1-RELATED-RELATED"/>
    <property type="match status" value="1"/>
</dbReference>
<dbReference type="Pfam" id="PF07992">
    <property type="entry name" value="Pyr_redox_2"/>
    <property type="match status" value="1"/>
</dbReference>
<dbReference type="InterPro" id="IPR023753">
    <property type="entry name" value="FAD/NAD-binding_dom"/>
</dbReference>
<keyword evidence="1" id="KW-0285">Flavoprotein</keyword>
<dbReference type="Proteomes" id="UP001500603">
    <property type="component" value="Unassembled WGS sequence"/>
</dbReference>
<evidence type="ECO:0000259" key="4">
    <source>
        <dbReference type="Pfam" id="PF07992"/>
    </source>
</evidence>
<comment type="caution">
    <text evidence="5">The sequence shown here is derived from an EMBL/GenBank/DDBJ whole genome shotgun (WGS) entry which is preliminary data.</text>
</comment>
<proteinExistence type="predicted"/>
<keyword evidence="6" id="KW-1185">Reference proteome</keyword>
<organism evidence="5 6">
    <name type="scientific">Nocardia callitridis</name>
    <dbReference type="NCBI Taxonomy" id="648753"/>
    <lineage>
        <taxon>Bacteria</taxon>
        <taxon>Bacillati</taxon>
        <taxon>Actinomycetota</taxon>
        <taxon>Actinomycetes</taxon>
        <taxon>Mycobacteriales</taxon>
        <taxon>Nocardiaceae</taxon>
        <taxon>Nocardia</taxon>
    </lineage>
</organism>
<dbReference type="PRINTS" id="PR00368">
    <property type="entry name" value="FADPNR"/>
</dbReference>
<evidence type="ECO:0000256" key="1">
    <source>
        <dbReference type="ARBA" id="ARBA00022630"/>
    </source>
</evidence>